<organism evidence="3 4">
    <name type="scientific">Wickerhamomyces ciferrii (strain ATCC 14091 / BCRC 22168 / CBS 111 / JCM 3599 / NBRC 0793 / NRRL Y-1031 F-60-10)</name>
    <name type="common">Yeast</name>
    <name type="synonym">Pichia ciferrii</name>
    <dbReference type="NCBI Taxonomy" id="1206466"/>
    <lineage>
        <taxon>Eukaryota</taxon>
        <taxon>Fungi</taxon>
        <taxon>Dikarya</taxon>
        <taxon>Ascomycota</taxon>
        <taxon>Saccharomycotina</taxon>
        <taxon>Saccharomycetes</taxon>
        <taxon>Phaffomycetales</taxon>
        <taxon>Wickerhamomycetaceae</taxon>
        <taxon>Wickerhamomyces</taxon>
    </lineage>
</organism>
<feature type="domain" description="C2" evidence="2">
    <location>
        <begin position="1"/>
        <end position="110"/>
    </location>
</feature>
<dbReference type="STRING" id="1206466.K0KKP4"/>
<gene>
    <name evidence="3" type="ORF">BN7_3124</name>
</gene>
<proteinExistence type="predicted"/>
<protein>
    <recommendedName>
        <fullName evidence="2">C2 domain-containing protein</fullName>
    </recommendedName>
</protein>
<dbReference type="SUPFAM" id="SSF49562">
    <property type="entry name" value="C2 domain (Calcium/lipid-binding domain, CaLB)"/>
    <property type="match status" value="1"/>
</dbReference>
<sequence>MPLKFNSAKGVLVVDPIEARNICTTKSSSKIYCLFQIDNKAFRSKTTQLQEHISPKWNEDSQCRFDIDPGVTPLLKIYILERTSGLPKVLGKGELDLVDIFYEKKVDKWTKVPPTGQINIEYTFYQVAPMLPHKQPTRGPSVPVKNPLPNSPTETVTVNKPKISSVDSVFVDDQKEKTRLRKLASKVKRRYERRISLRETEMEQQLQKMTNDELLVFEVNNSPKDKLNNEEIIHRDEEPEGLEEPEVNVYSIESSKLEELDLNSLPFSADSIGSTVVTKLEKVKAEDQRKKRREAKAAYERLSPSAFAIMNRLEQGRAKRDDFRVDNGVSDYKGDGTWGKGRLSDAVYTEGRPVLPPKIPIGMSSEEYYMLNRKEYLEYFQQIL</sequence>
<evidence type="ECO:0000259" key="2">
    <source>
        <dbReference type="PROSITE" id="PS50004"/>
    </source>
</evidence>
<dbReference type="Gene3D" id="2.60.40.150">
    <property type="entry name" value="C2 domain"/>
    <property type="match status" value="1"/>
</dbReference>
<dbReference type="InterPro" id="IPR000008">
    <property type="entry name" value="C2_dom"/>
</dbReference>
<dbReference type="HOGENOM" id="CLU_720038_0_0_1"/>
<accession>K0KKP4</accession>
<dbReference type="EMBL" id="CAIF01000084">
    <property type="protein sequence ID" value="CCH43571.1"/>
    <property type="molecule type" value="Genomic_DNA"/>
</dbReference>
<dbReference type="PROSITE" id="PS50004">
    <property type="entry name" value="C2"/>
    <property type="match status" value="1"/>
</dbReference>
<reference evidence="3 4" key="1">
    <citation type="journal article" date="2012" name="Eukaryot. Cell">
        <title>Draft genome sequence of Wickerhamomyces ciferrii NRRL Y-1031 F-60-10.</title>
        <authorList>
            <person name="Schneider J."/>
            <person name="Andrea H."/>
            <person name="Blom J."/>
            <person name="Jaenicke S."/>
            <person name="Ruckert C."/>
            <person name="Schorsch C."/>
            <person name="Szczepanowski R."/>
            <person name="Farwick M."/>
            <person name="Goesmann A."/>
            <person name="Puhler A."/>
            <person name="Schaffer S."/>
            <person name="Tauch A."/>
            <person name="Kohler T."/>
            <person name="Brinkrolf K."/>
        </authorList>
    </citation>
    <scope>NUCLEOTIDE SEQUENCE [LARGE SCALE GENOMIC DNA]</scope>
    <source>
        <strain evidence="4">ATCC 14091 / BCRC 22168 / CBS 111 / JCM 3599 / NBRC 0793 / NRRL Y-1031 F-60-10</strain>
    </source>
</reference>
<dbReference type="InParanoid" id="K0KKP4"/>
<dbReference type="InterPro" id="IPR035892">
    <property type="entry name" value="C2_domain_sf"/>
</dbReference>
<dbReference type="Proteomes" id="UP000009328">
    <property type="component" value="Unassembled WGS sequence"/>
</dbReference>
<evidence type="ECO:0000313" key="4">
    <source>
        <dbReference type="Proteomes" id="UP000009328"/>
    </source>
</evidence>
<dbReference type="AlphaFoldDB" id="K0KKP4"/>
<feature type="region of interest" description="Disordered" evidence="1">
    <location>
        <begin position="135"/>
        <end position="158"/>
    </location>
</feature>
<evidence type="ECO:0000313" key="3">
    <source>
        <dbReference type="EMBL" id="CCH43571.1"/>
    </source>
</evidence>
<keyword evidence="4" id="KW-1185">Reference proteome</keyword>
<name>K0KKP4_WICCF</name>
<evidence type="ECO:0000256" key="1">
    <source>
        <dbReference type="SAM" id="MobiDB-lite"/>
    </source>
</evidence>
<dbReference type="Pfam" id="PF00168">
    <property type="entry name" value="C2"/>
    <property type="match status" value="1"/>
</dbReference>
<comment type="caution">
    <text evidence="3">The sequence shown here is derived from an EMBL/GenBank/DDBJ whole genome shotgun (WGS) entry which is preliminary data.</text>
</comment>